<evidence type="ECO:0000313" key="2">
    <source>
        <dbReference type="Proteomes" id="UP000579281"/>
    </source>
</evidence>
<sequence>MMTMFHRKSFLRSATILAIVGVTLLSGCTTKDSNIDGTGENKPTVQEDSQEIIMADFNALLESDPKADAVIAFMDKNISNVSKENASVMVTKLEEVQKSGLSALEEKYFNGETIQSKMGEIYRSEFDLDKIEETQDEELKKLLVETSDSGYKVETAEGSFFPVINYEFYKKYSSYVSEDMKDYIDIMSVESNHVPVKDAALIIGWDEMITRALAQEKFAENHKNSVKASEIGELQKRYLTFMLYGANNTPLFSYDSKVMVPDAKAAYLNALKSGGDSALMQKLGEYMDILSKTNYKLSDEAEKFRKDAVESKTL</sequence>
<evidence type="ECO:0000313" key="1">
    <source>
        <dbReference type="EMBL" id="MBB6214160.1"/>
    </source>
</evidence>
<dbReference type="Proteomes" id="UP000579281">
    <property type="component" value="Unassembled WGS sequence"/>
</dbReference>
<dbReference type="RefSeq" id="WP_184307309.1">
    <property type="nucleotide sequence ID" value="NZ_JACHEN010000001.1"/>
</dbReference>
<protein>
    <submittedName>
        <fullName evidence="1">Uncharacterized protein</fullName>
    </submittedName>
</protein>
<dbReference type="PROSITE" id="PS51257">
    <property type="entry name" value="PROKAR_LIPOPROTEIN"/>
    <property type="match status" value="1"/>
</dbReference>
<gene>
    <name evidence="1" type="ORF">HNQ80_000229</name>
</gene>
<dbReference type="AlphaFoldDB" id="A0A841KPY6"/>
<reference evidence="1 2" key="1">
    <citation type="submission" date="2020-08" db="EMBL/GenBank/DDBJ databases">
        <title>Genomic Encyclopedia of Type Strains, Phase IV (KMG-IV): sequencing the most valuable type-strain genomes for metagenomic binning, comparative biology and taxonomic classification.</title>
        <authorList>
            <person name="Goeker M."/>
        </authorList>
    </citation>
    <scope>NUCLEOTIDE SEQUENCE [LARGE SCALE GENOMIC DNA]</scope>
    <source>
        <strain evidence="1 2">DSM 103526</strain>
    </source>
</reference>
<keyword evidence="2" id="KW-1185">Reference proteome</keyword>
<organism evidence="1 2">
    <name type="scientific">Anaerosolibacter carboniphilus</name>
    <dbReference type="NCBI Taxonomy" id="1417629"/>
    <lineage>
        <taxon>Bacteria</taxon>
        <taxon>Bacillati</taxon>
        <taxon>Bacillota</taxon>
        <taxon>Clostridia</taxon>
        <taxon>Peptostreptococcales</taxon>
        <taxon>Thermotaleaceae</taxon>
        <taxon>Anaerosolibacter</taxon>
    </lineage>
</organism>
<name>A0A841KPY6_9FIRM</name>
<dbReference type="EMBL" id="JACHEN010000001">
    <property type="protein sequence ID" value="MBB6214160.1"/>
    <property type="molecule type" value="Genomic_DNA"/>
</dbReference>
<accession>A0A841KPY6</accession>
<proteinExistence type="predicted"/>
<comment type="caution">
    <text evidence="1">The sequence shown here is derived from an EMBL/GenBank/DDBJ whole genome shotgun (WGS) entry which is preliminary data.</text>
</comment>